<feature type="region of interest" description="Disordered" evidence="1">
    <location>
        <begin position="443"/>
        <end position="473"/>
    </location>
</feature>
<feature type="region of interest" description="Disordered" evidence="1">
    <location>
        <begin position="539"/>
        <end position="562"/>
    </location>
</feature>
<dbReference type="PANTHER" id="PTHR31212:SF5">
    <property type="entry name" value="ISOCHORISMATASE FAMILY PROTEIN FAMILY (AFU_ORTHOLOGUE AFUA_3G14500)"/>
    <property type="match status" value="1"/>
</dbReference>
<proteinExistence type="predicted"/>
<dbReference type="InterPro" id="IPR057088">
    <property type="entry name" value="GLRG_09195_Thiored"/>
</dbReference>
<feature type="domain" description="Fe2OG dioxygenase" evidence="2">
    <location>
        <begin position="152"/>
        <end position="305"/>
    </location>
</feature>
<dbReference type="InterPro" id="IPR027450">
    <property type="entry name" value="AlkB-like"/>
</dbReference>
<feature type="region of interest" description="Disordered" evidence="1">
    <location>
        <begin position="198"/>
        <end position="245"/>
    </location>
</feature>
<evidence type="ECO:0000313" key="3">
    <source>
        <dbReference type="EMBL" id="EMR61519.1"/>
    </source>
</evidence>
<dbReference type="Gene3D" id="2.60.120.590">
    <property type="entry name" value="Alpha-ketoglutarate-dependent dioxygenase AlkB-like"/>
    <property type="match status" value="1"/>
</dbReference>
<dbReference type="HOGENOM" id="CLU_005335_1_0_1"/>
<dbReference type="InterPro" id="IPR037151">
    <property type="entry name" value="AlkB-like_sf"/>
</dbReference>
<dbReference type="AlphaFoldDB" id="M7S615"/>
<accession>M7S615</accession>
<dbReference type="eggNOG" id="ENOG502QRZN">
    <property type="taxonomic scope" value="Eukaryota"/>
</dbReference>
<dbReference type="PANTHER" id="PTHR31212">
    <property type="entry name" value="ALPHA-KETOGLUTARATE-DEPENDENT DIOXYGENASE ALKB HOMOLOG 3"/>
    <property type="match status" value="1"/>
</dbReference>
<dbReference type="EMBL" id="KB707592">
    <property type="protein sequence ID" value="EMR61519.1"/>
    <property type="molecule type" value="Genomic_DNA"/>
</dbReference>
<feature type="compositionally biased region" description="Acidic residues" evidence="1">
    <location>
        <begin position="547"/>
        <end position="559"/>
    </location>
</feature>
<dbReference type="Proteomes" id="UP000012174">
    <property type="component" value="Unassembled WGS sequence"/>
</dbReference>
<feature type="compositionally biased region" description="Polar residues" evidence="1">
    <location>
        <begin position="225"/>
        <end position="239"/>
    </location>
</feature>
<dbReference type="PROSITE" id="PS51471">
    <property type="entry name" value="FE2OG_OXY"/>
    <property type="match status" value="1"/>
</dbReference>
<dbReference type="Pfam" id="PF13532">
    <property type="entry name" value="2OG-FeII_Oxy_2"/>
    <property type="match status" value="1"/>
</dbReference>
<evidence type="ECO:0000259" key="2">
    <source>
        <dbReference type="PROSITE" id="PS51471"/>
    </source>
</evidence>
<feature type="region of interest" description="Disordered" evidence="1">
    <location>
        <begin position="312"/>
        <end position="350"/>
    </location>
</feature>
<dbReference type="Pfam" id="PF24470">
    <property type="entry name" value="Thiored_Isochorism"/>
    <property type="match status" value="1"/>
</dbReference>
<dbReference type="SUPFAM" id="SSF51197">
    <property type="entry name" value="Clavaminate synthase-like"/>
    <property type="match status" value="1"/>
</dbReference>
<sequence>MMSGNITDTATTKNNDDRSPPPSLADLSLSNSNSSSTTSIASIASSIKESEPLCEGDTKVIYDVLPPPLCDDIFDRVRDEVRWQRMSHQGGEVPRLVAVQGDIHKNLDDESNSSSNNIPIYRHPADESPPLRPFTATVEAIKGAVEARVGHPLNHVLIQLYRDGTDYISEHSDKTLDIARDSYIVNVSLGAARTMVLRTKRKPKWREEGKNQPKANGNAGAGADVTTSPVSEPTTGTTKASEKDLLKRQTQRTLLPHNSLFQMGLATNRHWLHGIRQDRRADRDKSAEELAYGGGRISLTFRLIATFLTRRGDCDEDDDDDDSENSDDGDGDGESERQAKGNGKGKNEYLIWGQGATSKTRAGARPVINGATPPAIAMLRAFGRENQLAGGFDWDEAYGAGFDVLNISASPRLFLSGDAVVNMRVQLMLAEFGVGYARGSLAAGGGGGGGEEEGEKKGKDEGENIKLVDNDSDKTTVKGGRAIMEYVDRVYGRKNKADSTATTTGDDDEDGLLAAQQKKESVCFQQALDLLHKYRTTVLTSPSSDPYDNDDDDDEDDDETKDKKKDLLISDLLKPWVARFLVDDGNTGVLLKYYERVKARDATKRVLVAPGATEAVSP</sequence>
<reference evidence="4" key="1">
    <citation type="journal article" date="2013" name="Genome Announc.">
        <title>Draft genome sequence of the grapevine dieback fungus Eutypa lata UCR-EL1.</title>
        <authorList>
            <person name="Blanco-Ulate B."/>
            <person name="Rolshausen P.E."/>
            <person name="Cantu D."/>
        </authorList>
    </citation>
    <scope>NUCLEOTIDE SEQUENCE [LARGE SCALE GENOMIC DNA]</scope>
    <source>
        <strain evidence="4">UCR-EL1</strain>
    </source>
</reference>
<feature type="compositionally biased region" description="Acidic residues" evidence="1">
    <location>
        <begin position="314"/>
        <end position="333"/>
    </location>
</feature>
<feature type="compositionally biased region" description="Low complexity" evidence="1">
    <location>
        <begin position="24"/>
        <end position="36"/>
    </location>
</feature>
<dbReference type="OrthoDB" id="445341at2759"/>
<dbReference type="GO" id="GO:0006307">
    <property type="term" value="P:DNA alkylation repair"/>
    <property type="evidence" value="ECO:0007669"/>
    <property type="project" value="InterPro"/>
</dbReference>
<evidence type="ECO:0000313" key="4">
    <source>
        <dbReference type="Proteomes" id="UP000012174"/>
    </source>
</evidence>
<dbReference type="InterPro" id="IPR032854">
    <property type="entry name" value="ALKBH3"/>
</dbReference>
<dbReference type="GO" id="GO:0051213">
    <property type="term" value="F:dioxygenase activity"/>
    <property type="evidence" value="ECO:0007669"/>
    <property type="project" value="InterPro"/>
</dbReference>
<dbReference type="STRING" id="1287681.M7S615"/>
<dbReference type="InterPro" id="IPR005123">
    <property type="entry name" value="Oxoglu/Fe-dep_dioxygenase_dom"/>
</dbReference>
<keyword evidence="4" id="KW-1185">Reference proteome</keyword>
<name>M7S615_EUTLA</name>
<gene>
    <name evidence="3" type="ORF">UCREL1_11552</name>
</gene>
<feature type="compositionally biased region" description="Polar residues" evidence="1">
    <location>
        <begin position="1"/>
        <end position="13"/>
    </location>
</feature>
<organism evidence="3 4">
    <name type="scientific">Eutypa lata (strain UCR-EL1)</name>
    <name type="common">Grapevine dieback disease fungus</name>
    <name type="synonym">Eutypa armeniacae</name>
    <dbReference type="NCBI Taxonomy" id="1287681"/>
    <lineage>
        <taxon>Eukaryota</taxon>
        <taxon>Fungi</taxon>
        <taxon>Dikarya</taxon>
        <taxon>Ascomycota</taxon>
        <taxon>Pezizomycotina</taxon>
        <taxon>Sordariomycetes</taxon>
        <taxon>Xylariomycetidae</taxon>
        <taxon>Xylariales</taxon>
        <taxon>Diatrypaceae</taxon>
        <taxon>Eutypa</taxon>
    </lineage>
</organism>
<feature type="region of interest" description="Disordered" evidence="1">
    <location>
        <begin position="1"/>
        <end position="36"/>
    </location>
</feature>
<feature type="compositionally biased region" description="Basic and acidic residues" evidence="1">
    <location>
        <begin position="454"/>
        <end position="473"/>
    </location>
</feature>
<evidence type="ECO:0000256" key="1">
    <source>
        <dbReference type="SAM" id="MobiDB-lite"/>
    </source>
</evidence>
<protein>
    <submittedName>
        <fullName evidence="3">Putative isochorismatase family protein family protein</fullName>
    </submittedName>
</protein>
<dbReference type="KEGG" id="ela:UCREL1_11552"/>